<dbReference type="GO" id="GO:0005634">
    <property type="term" value="C:nucleus"/>
    <property type="evidence" value="ECO:0007669"/>
    <property type="project" value="UniProtKB-SubCell"/>
</dbReference>
<dbReference type="Pfam" id="PF02791">
    <property type="entry name" value="DDT"/>
    <property type="match status" value="1"/>
</dbReference>
<feature type="domain" description="HTH HARE-type" evidence="10">
    <location>
        <begin position="982"/>
        <end position="1051"/>
    </location>
</feature>
<feature type="region of interest" description="Disordered" evidence="7">
    <location>
        <begin position="1750"/>
        <end position="1783"/>
    </location>
</feature>
<dbReference type="PROSITE" id="PS51913">
    <property type="entry name" value="HTH_HARE"/>
    <property type="match status" value="1"/>
</dbReference>
<accession>A0A9D4ZQ21</accession>
<feature type="coiled-coil region" evidence="6">
    <location>
        <begin position="636"/>
        <end position="731"/>
    </location>
</feature>
<evidence type="ECO:0000256" key="7">
    <source>
        <dbReference type="SAM" id="MobiDB-lite"/>
    </source>
</evidence>
<feature type="domain" description="DDT" evidence="9">
    <location>
        <begin position="813"/>
        <end position="872"/>
    </location>
</feature>
<evidence type="ECO:0000256" key="6">
    <source>
        <dbReference type="SAM" id="Coils"/>
    </source>
</evidence>
<feature type="compositionally biased region" description="Basic and acidic residues" evidence="7">
    <location>
        <begin position="1932"/>
        <end position="1944"/>
    </location>
</feature>
<feature type="compositionally biased region" description="Basic and acidic residues" evidence="7">
    <location>
        <begin position="323"/>
        <end position="334"/>
    </location>
</feature>
<dbReference type="Pfam" id="PF05066">
    <property type="entry name" value="HARE-HTH"/>
    <property type="match status" value="1"/>
</dbReference>
<keyword evidence="4 5" id="KW-0371">Homeobox</keyword>
<feature type="compositionally biased region" description="Acidic residues" evidence="7">
    <location>
        <begin position="1868"/>
        <end position="1891"/>
    </location>
</feature>
<evidence type="ECO:0000313" key="12">
    <source>
        <dbReference type="Proteomes" id="UP000886520"/>
    </source>
</evidence>
<reference evidence="11" key="1">
    <citation type="submission" date="2021-01" db="EMBL/GenBank/DDBJ databases">
        <title>Adiantum capillus-veneris genome.</title>
        <authorList>
            <person name="Fang Y."/>
            <person name="Liao Q."/>
        </authorList>
    </citation>
    <scope>NUCLEOTIDE SEQUENCE</scope>
    <source>
        <strain evidence="11">H3</strain>
        <tissue evidence="11">Leaf</tissue>
    </source>
</reference>
<evidence type="ECO:0000256" key="1">
    <source>
        <dbReference type="ARBA" id="ARBA00004123"/>
    </source>
</evidence>
<dbReference type="SUPFAM" id="SSF46689">
    <property type="entry name" value="Homeodomain-like"/>
    <property type="match status" value="1"/>
</dbReference>
<dbReference type="Pfam" id="PF15612">
    <property type="entry name" value="WHIM1"/>
    <property type="match status" value="1"/>
</dbReference>
<evidence type="ECO:0000256" key="2">
    <source>
        <dbReference type="ARBA" id="ARBA00023163"/>
    </source>
</evidence>
<dbReference type="OrthoDB" id="6159439at2759"/>
<keyword evidence="2" id="KW-0804">Transcription</keyword>
<feature type="compositionally biased region" description="Polar residues" evidence="7">
    <location>
        <begin position="1273"/>
        <end position="1292"/>
    </location>
</feature>
<feature type="region of interest" description="Disordered" evidence="7">
    <location>
        <begin position="425"/>
        <end position="473"/>
    </location>
</feature>
<keyword evidence="6" id="KW-0175">Coiled coil</keyword>
<keyword evidence="12" id="KW-1185">Reference proteome</keyword>
<dbReference type="PROSITE" id="PS50071">
    <property type="entry name" value="HOMEOBOX_2"/>
    <property type="match status" value="1"/>
</dbReference>
<dbReference type="InterPro" id="IPR009057">
    <property type="entry name" value="Homeodomain-like_sf"/>
</dbReference>
<dbReference type="PANTHER" id="PTHR36968:SF5">
    <property type="entry name" value="HOMEOBOX-DDT DOMAIN PROTEIN RLT2"/>
    <property type="match status" value="1"/>
</dbReference>
<dbReference type="Gene3D" id="1.10.10.60">
    <property type="entry name" value="Homeodomain-like"/>
    <property type="match status" value="1"/>
</dbReference>
<feature type="compositionally biased region" description="Basic and acidic residues" evidence="7">
    <location>
        <begin position="287"/>
        <end position="297"/>
    </location>
</feature>
<dbReference type="InterPro" id="IPR028941">
    <property type="entry name" value="WHIM2_dom"/>
</dbReference>
<dbReference type="EMBL" id="JABFUD020000003">
    <property type="protein sequence ID" value="KAI5081671.1"/>
    <property type="molecule type" value="Genomic_DNA"/>
</dbReference>
<gene>
    <name evidence="11" type="ORF">GOP47_0001414</name>
</gene>
<dbReference type="SMART" id="SM00571">
    <property type="entry name" value="DDT"/>
    <property type="match status" value="1"/>
</dbReference>
<dbReference type="InterPro" id="IPR001356">
    <property type="entry name" value="HD"/>
</dbReference>
<feature type="compositionally biased region" description="Basic and acidic residues" evidence="7">
    <location>
        <begin position="1837"/>
        <end position="1867"/>
    </location>
</feature>
<protein>
    <submittedName>
        <fullName evidence="11">Uncharacterized protein</fullName>
    </submittedName>
</protein>
<evidence type="ECO:0000259" key="10">
    <source>
        <dbReference type="PROSITE" id="PS51913"/>
    </source>
</evidence>
<dbReference type="InterPro" id="IPR018501">
    <property type="entry name" value="DDT_dom"/>
</dbReference>
<comment type="subcellular location">
    <subcellularLocation>
        <location evidence="1 4 5">Nucleus</location>
    </subcellularLocation>
</comment>
<feature type="region of interest" description="Disordered" evidence="7">
    <location>
        <begin position="1262"/>
        <end position="1325"/>
    </location>
</feature>
<dbReference type="GO" id="GO:0006357">
    <property type="term" value="P:regulation of transcription by RNA polymerase II"/>
    <property type="evidence" value="ECO:0007669"/>
    <property type="project" value="InterPro"/>
</dbReference>
<feature type="DNA-binding region" description="Homeobox" evidence="4">
    <location>
        <begin position="229"/>
        <end position="288"/>
    </location>
</feature>
<dbReference type="SMART" id="SM00389">
    <property type="entry name" value="HOX"/>
    <property type="match status" value="1"/>
</dbReference>
<feature type="domain" description="Homeobox" evidence="8">
    <location>
        <begin position="227"/>
        <end position="287"/>
    </location>
</feature>
<feature type="compositionally biased region" description="Acidic residues" evidence="7">
    <location>
        <begin position="1910"/>
        <end position="1931"/>
    </location>
</feature>
<evidence type="ECO:0000256" key="5">
    <source>
        <dbReference type="RuleBase" id="RU000682"/>
    </source>
</evidence>
<dbReference type="PROSITE" id="PS50827">
    <property type="entry name" value="DDT"/>
    <property type="match status" value="1"/>
</dbReference>
<keyword evidence="3 4" id="KW-0539">Nucleus</keyword>
<name>A0A9D4ZQ21_ADICA</name>
<feature type="compositionally biased region" description="Acidic residues" evidence="7">
    <location>
        <begin position="1945"/>
        <end position="1968"/>
    </location>
</feature>
<dbReference type="Proteomes" id="UP000886520">
    <property type="component" value="Chromosome 2"/>
</dbReference>
<dbReference type="PANTHER" id="PTHR36968">
    <property type="entry name" value="HOMEOBOX-DDT DOMAIN PROTEIN RLT2"/>
    <property type="match status" value="1"/>
</dbReference>
<sequence length="1968" mass="222826">MASSASTSTMEDHRGEVSRLRQRPLFPFFFPSVSGDDDDADDDEQHSHSHSHATHLSCSRLPSSLQLQAFPFPSLPLLYPHPRPFLQFPLPSLTPPNSPLMTILSFPLLSARLFPQIHSLLLLFFLFYSTGPSFAGITKLCSATCLQGVEAPASWEFDLILRLSRCRALEAWLVNAPLIPTFKLILKRNEKAGGISQPKFSIRQQQRLLLAIWQVFMELQKEMLYGIHEDKKRKMKTPLQLEALEQVFAEEKYPSEAVRARLSIQLGLSSRQLKMWFCHRRLKERKSKGEDEEHGSSDRSPQLFNEAPAPSYRHSAVLISPPRRSDYPSHKEEQLSGSSYHSQDDFAWKFRKRVDEFGERDFEISRRKRSRQTTSSGADSLRVAELQAIASVETQLGEPLRWDSPCLGVDFDPLPPGAFSTPTVSFPHWKPSPPRGLGENCSHSKPDSWLLRDPSSWDRGSKSRKSFVTDNGQYVSSRSGSTLLQEYQFIPERPTGRDGMASVYEKSSNLKMLQGSDASRQGLVIQSPLLRGSESLTNAYDYEGTPANAGTGLTLQRDPCNTVMFTQPQFLTQDLLPGIAFDTAHYGGHVNPYHLLPTVSSLRGIEKLHSYDNQETYGGIKKRKSEEIRVSKEVDVHRKRIQKELEREELARWKREEQMQKEREKEVEKLLREKQREDERLLRDKQREDERLQREVKRESERQERFLQKEAQRLEREREKEEARRLKEATRLKAAIERATARRLARECVELIDDERLELLEAAATSQCLPSIYLLDGETLQGLDRYKDFLKKFPPATVKMKKPLAISPWIDSQFNLGHLFMVWRFLIAFADVLGLWPFTVDELVQAFHDYESRLLAEIHIALFKIIEKDIEDMAKASANAGAVNQYTAASAIGGGHTQLVEAAFAWGFDYRNWSRYLNASTWPEVLRQFSLAAGFGGSRWKRGDEGRHTHSKGNAASNAAICLKAKGGGSHIRKCGARLTPGTVKFAAFHVLSVEGSRGLPIVEIVARIEKYGLRDLSTSKTPESSVAAALSRDTFFFDRVAPSTYCVKPAYRKKPEDAERLLQAASERICLFQSGILDACDEEKYMEGSEEGEKEPLLADDVEDFTVDDMRGGQDKGKVTFSLKGGKIVSAGERKIGGCPGKTKTFELHSKNGESRGKHALLSSLSHGNASMQDGREGRAQRDKTLASAVDNEIDESHGGEPWVQGLWEGEYSGLSVEERLNALVALVETVNEGNTVRVALEDRMESATALKRQMWAEAQVDKRRSKEEQLSKLQPQNSGDGVQSEHTNMSPIVRDGKGSDSFSTQADVRKSPIGDKEQGMQDSHYHEISVAGGSSEKSRAQLKVEIDFRADELYVFRSLPLGLDRRRNRYWQFMTSYAAEDPGCGRIFFESSEDGHWEVIDTEEAFSALLANLDTRGVREAHLHGVLLKQENLIRQGMRKLSSKARFEQRLPVNHNEDKAVDKSFIRSSTSGIAVAGPKEEDGSSGDGSVIPESCRHMGAIRIQTGNSLSEKRGVLERYREFDKWFWSKENPTVSFLAAMRLKKKRCSELLAKCDMCHDLYWHEEKHCTCCHTTFEFYTKKDTKYLEHVSECNKFRSERSPDEKLQCIIRKFPCRVQLLKAQFLSIEAAIPAEALRPCWSEAKRRSWASSLKDVSSPSDLLQLLSEVESAIHRDWLSPRFEPAKEIMESDTGAVSCIPAWVPCTTAAVAMRVVELDSALFYSEDQRRKSSQRRKSVPAVGARHVDTKLERSKETGIKQPDTDCTTGKEARDDLSRGSEHQEAVKVKLQGFKKQPDQTGANLTLGSTQEREKYLTSSSLEFEEYSRDLHARKADAKLELHTSDWTRSSDDRTSMSARDDDRAHSGTEEEEVVIEDDFEEEEDAHFEEEEDVHYKRGQPSKDWVAASEGGETDSLGEESMDMNIQDDEADDIGEHYSRNTREINFEEDGDDEDEEVESSDSESFYESE</sequence>
<dbReference type="CDD" id="cd00086">
    <property type="entry name" value="homeodomain"/>
    <property type="match status" value="1"/>
</dbReference>
<comment type="caution">
    <text evidence="11">The sequence shown here is derived from an EMBL/GenBank/DDBJ whole genome shotgun (WGS) entry which is preliminary data.</text>
</comment>
<feature type="compositionally biased region" description="Basic and acidic residues" evidence="7">
    <location>
        <begin position="1767"/>
        <end position="1783"/>
    </location>
</feature>
<dbReference type="Pfam" id="PF15613">
    <property type="entry name" value="WSD"/>
    <property type="match status" value="1"/>
</dbReference>
<keyword evidence="4 5" id="KW-0238">DNA-binding</keyword>
<dbReference type="CDD" id="cd22249">
    <property type="entry name" value="UDM1_RNF168_RNF169-like"/>
    <property type="match status" value="1"/>
</dbReference>
<feature type="region of interest" description="Disordered" evidence="7">
    <location>
        <begin position="319"/>
        <end position="338"/>
    </location>
</feature>
<dbReference type="InterPro" id="IPR007759">
    <property type="entry name" value="Asxl_HARE-HTH"/>
</dbReference>
<dbReference type="InterPro" id="IPR028942">
    <property type="entry name" value="WHIM1_dom"/>
</dbReference>
<evidence type="ECO:0000313" key="11">
    <source>
        <dbReference type="EMBL" id="KAI5081671.1"/>
    </source>
</evidence>
<feature type="region of interest" description="Disordered" evidence="7">
    <location>
        <begin position="1837"/>
        <end position="1968"/>
    </location>
</feature>
<organism evidence="11 12">
    <name type="scientific">Adiantum capillus-veneris</name>
    <name type="common">Maidenhair fern</name>
    <dbReference type="NCBI Taxonomy" id="13818"/>
    <lineage>
        <taxon>Eukaryota</taxon>
        <taxon>Viridiplantae</taxon>
        <taxon>Streptophyta</taxon>
        <taxon>Embryophyta</taxon>
        <taxon>Tracheophyta</taxon>
        <taxon>Polypodiopsida</taxon>
        <taxon>Polypodiidae</taxon>
        <taxon>Polypodiales</taxon>
        <taxon>Pteridineae</taxon>
        <taxon>Pteridaceae</taxon>
        <taxon>Vittarioideae</taxon>
        <taxon>Adiantum</taxon>
    </lineage>
</organism>
<feature type="region of interest" description="Disordered" evidence="7">
    <location>
        <begin position="286"/>
        <end position="307"/>
    </location>
</feature>
<dbReference type="Pfam" id="PF00046">
    <property type="entry name" value="Homeodomain"/>
    <property type="match status" value="1"/>
</dbReference>
<evidence type="ECO:0000259" key="8">
    <source>
        <dbReference type="PROSITE" id="PS50071"/>
    </source>
</evidence>
<proteinExistence type="predicted"/>
<dbReference type="InterPro" id="IPR044977">
    <property type="entry name" value="RLT1-3"/>
</dbReference>
<evidence type="ECO:0000256" key="4">
    <source>
        <dbReference type="PROSITE-ProRule" id="PRU00108"/>
    </source>
</evidence>
<evidence type="ECO:0000259" key="9">
    <source>
        <dbReference type="PROSITE" id="PS50827"/>
    </source>
</evidence>
<dbReference type="GO" id="GO:0003677">
    <property type="term" value="F:DNA binding"/>
    <property type="evidence" value="ECO:0007669"/>
    <property type="project" value="UniProtKB-UniRule"/>
</dbReference>
<feature type="compositionally biased region" description="Basic and acidic residues" evidence="7">
    <location>
        <begin position="1309"/>
        <end position="1325"/>
    </location>
</feature>
<evidence type="ECO:0000256" key="3">
    <source>
        <dbReference type="ARBA" id="ARBA00023242"/>
    </source>
</evidence>
<feature type="compositionally biased region" description="Basic and acidic residues" evidence="7">
    <location>
        <begin position="1262"/>
        <end position="1272"/>
    </location>
</feature>